<protein>
    <submittedName>
        <fullName evidence="2">Variant erythrocyte surface antigen-1 family protein</fullName>
    </submittedName>
</protein>
<evidence type="ECO:0000313" key="3">
    <source>
        <dbReference type="Proteomes" id="UP001195914"/>
    </source>
</evidence>
<sequence length="786" mass="87025">EEAKKKCVSGCKSTGGKPCSCSTSGSCLGCKALRGHNDIMSILRHGYVSSYTYKFESYFDPPAKGTYASWNSLCPSGSKCCSNPSCSCPSSCSSSNPSSCDPSQCCPDCPQRKAAKIFLGMLPCLYYGLKILHDRAQAPLTWPDWHDITMDSKGLPSSDLGRFLYAWGYDLRPLISKKGSEFFPLLDSLSTPGVLQKLSTLVTEKYFTSNLISSGSSVPSTVRQMLLWLYGLPFTSGFSSLVSHCSSLCSPFGNSFNSDAFCYYIYTCCFLLPVAIISLIEDSLSITSLHSEFSKFFYPSDPSDLFEKLCEYARKIFVALAFLYYQCERNAGQGGWQFCYYGGSCKKALGNSSGSLSTSVSSASSGCSCQGSKTYLCTAINKDKVHDHCNGNSCLGFSGSSSNSCSAHPKPTSPCTPCPHPLMRFLCDSKPNSDSNSKDYPFGLSGITPMGFSKSNLPTPARKGQDLYHAIYGFCKDGFYPLTRLVQFILCVSRHPPETLGELFGFFKQFVSQLNSKDFKDHFVQWIEDEPGFYSAQNLKKALEDLYGSNSHSTSHSPANLFSLSECHANKGSKATCGPYLHALTENAYNIFIDKFAETYLSWICYRAGNFYSEFKAFYDKAEEKFSSSCSHCKSCQKIVECPCALPFLYSQGFTFHSPSTLNCVDNEGKSKHVGQGHSEGNDKCTTKSCSDFVAQLGEVLKENSPLLKLLSEIDKFLWSIREPFFFFILAFWAFVISYFLYVQLYKLDILELNSHDHPAWSFKIPPSILFSDASSKLKDLSYFTL</sequence>
<keyword evidence="1" id="KW-0812">Transmembrane</keyword>
<evidence type="ECO:0000256" key="1">
    <source>
        <dbReference type="SAM" id="Phobius"/>
    </source>
</evidence>
<reference evidence="2" key="2">
    <citation type="submission" date="2021-05" db="EMBL/GenBank/DDBJ databases">
        <authorList>
            <person name="Pain A."/>
        </authorList>
    </citation>
    <scope>NUCLEOTIDE SEQUENCE</scope>
    <source>
        <strain evidence="2">1802A</strain>
    </source>
</reference>
<feature type="non-terminal residue" evidence="2">
    <location>
        <position position="1"/>
    </location>
</feature>
<feature type="transmembrane region" description="Helical" evidence="1">
    <location>
        <begin position="725"/>
        <end position="743"/>
    </location>
</feature>
<dbReference type="AlphaFoldDB" id="A0AAD9GIJ8"/>
<proteinExistence type="predicted"/>
<reference evidence="2" key="1">
    <citation type="journal article" date="2014" name="Nucleic Acids Res.">
        <title>The evolutionary dynamics of variant antigen genes in Babesia reveal a history of genomic innovation underlying host-parasite interaction.</title>
        <authorList>
            <person name="Jackson A.P."/>
            <person name="Otto T.D."/>
            <person name="Darby A."/>
            <person name="Ramaprasad A."/>
            <person name="Xia D."/>
            <person name="Echaide I.E."/>
            <person name="Farber M."/>
            <person name="Gahlot S."/>
            <person name="Gamble J."/>
            <person name="Gupta D."/>
            <person name="Gupta Y."/>
            <person name="Jackson L."/>
            <person name="Malandrin L."/>
            <person name="Malas T.B."/>
            <person name="Moussa E."/>
            <person name="Nair M."/>
            <person name="Reid A.J."/>
            <person name="Sanders M."/>
            <person name="Sharma J."/>
            <person name="Tracey A."/>
            <person name="Quail M.A."/>
            <person name="Weir W."/>
            <person name="Wastling J.M."/>
            <person name="Hall N."/>
            <person name="Willadsen P."/>
            <person name="Lingelbach K."/>
            <person name="Shiels B."/>
            <person name="Tait A."/>
            <person name="Berriman M."/>
            <person name="Allred D.R."/>
            <person name="Pain A."/>
        </authorList>
    </citation>
    <scope>NUCLEOTIDE SEQUENCE</scope>
    <source>
        <strain evidence="2">1802A</strain>
    </source>
</reference>
<evidence type="ECO:0000313" key="2">
    <source>
        <dbReference type="EMBL" id="KAK1939117.1"/>
    </source>
</evidence>
<name>A0AAD9GIJ8_BABDI</name>
<dbReference type="EMBL" id="JAHBMH010000015">
    <property type="protein sequence ID" value="KAK1939117.1"/>
    <property type="molecule type" value="Genomic_DNA"/>
</dbReference>
<organism evidence="2 3">
    <name type="scientific">Babesia divergens</name>
    <dbReference type="NCBI Taxonomy" id="32595"/>
    <lineage>
        <taxon>Eukaryota</taxon>
        <taxon>Sar</taxon>
        <taxon>Alveolata</taxon>
        <taxon>Apicomplexa</taxon>
        <taxon>Aconoidasida</taxon>
        <taxon>Piroplasmida</taxon>
        <taxon>Babesiidae</taxon>
        <taxon>Babesia</taxon>
    </lineage>
</organism>
<keyword evidence="3" id="KW-1185">Reference proteome</keyword>
<accession>A0AAD9GIJ8</accession>
<keyword evidence="1" id="KW-0472">Membrane</keyword>
<gene>
    <name evidence="2" type="ORF">X943_002803</name>
</gene>
<dbReference type="Proteomes" id="UP001195914">
    <property type="component" value="Unassembled WGS sequence"/>
</dbReference>
<keyword evidence="1" id="KW-1133">Transmembrane helix</keyword>
<comment type="caution">
    <text evidence="2">The sequence shown here is derived from an EMBL/GenBank/DDBJ whole genome shotgun (WGS) entry which is preliminary data.</text>
</comment>